<gene>
    <name evidence="1" type="ORF">AB0H04_33255</name>
</gene>
<dbReference type="GO" id="GO:0032259">
    <property type="term" value="P:methylation"/>
    <property type="evidence" value="ECO:0007669"/>
    <property type="project" value="UniProtKB-KW"/>
</dbReference>
<sequence length="234" mass="24582">MTALPRLTPRQSDAMADRFLDHCRTTGVLAPDAPAASWTGFHALRDRLRAGFHVPTTTLTPLAARVLYGLAAAHRPAAVATLGCFAGNLMAWVSGPGFGPGPRYPGERALGVDVDADAVHLASGNLRRAGFAAGARAVVADAFDAAGLSAGATWDLLLIDIDVPGARKSGYARLLERWLPHLAPGALVIAHDVCHPAFTWDLRDYAAFATDRGAVATTTLPVDDCGLEVTRWPG</sequence>
<protein>
    <submittedName>
        <fullName evidence="1">Class I SAM-dependent methyltransferase</fullName>
        <ecNumber evidence="1">2.1.1.-</ecNumber>
    </submittedName>
</protein>
<keyword evidence="2" id="KW-1185">Reference proteome</keyword>
<organism evidence="1 2">
    <name type="scientific">Streptomyces flaveolus</name>
    <dbReference type="NCBI Taxonomy" id="67297"/>
    <lineage>
        <taxon>Bacteria</taxon>
        <taxon>Bacillati</taxon>
        <taxon>Actinomycetota</taxon>
        <taxon>Actinomycetes</taxon>
        <taxon>Kitasatosporales</taxon>
        <taxon>Streptomycetaceae</taxon>
        <taxon>Streptomyces</taxon>
    </lineage>
</organism>
<evidence type="ECO:0000313" key="2">
    <source>
        <dbReference type="Proteomes" id="UP001551011"/>
    </source>
</evidence>
<keyword evidence="1" id="KW-0808">Transferase</keyword>
<dbReference type="GO" id="GO:0008168">
    <property type="term" value="F:methyltransferase activity"/>
    <property type="evidence" value="ECO:0007669"/>
    <property type="project" value="UniProtKB-KW"/>
</dbReference>
<keyword evidence="1" id="KW-0489">Methyltransferase</keyword>
<dbReference type="Pfam" id="PF13578">
    <property type="entry name" value="Methyltransf_24"/>
    <property type="match status" value="1"/>
</dbReference>
<dbReference type="SUPFAM" id="SSF53335">
    <property type="entry name" value="S-adenosyl-L-methionine-dependent methyltransferases"/>
    <property type="match status" value="1"/>
</dbReference>
<dbReference type="RefSeq" id="WP_030649966.1">
    <property type="nucleotide sequence ID" value="NZ_JBEXDP010000015.1"/>
</dbReference>
<comment type="caution">
    <text evidence="1">The sequence shown here is derived from an EMBL/GenBank/DDBJ whole genome shotgun (WGS) entry which is preliminary data.</text>
</comment>
<dbReference type="EMBL" id="JBFAEG010000028">
    <property type="protein sequence ID" value="MEU5711668.1"/>
    <property type="molecule type" value="Genomic_DNA"/>
</dbReference>
<proteinExistence type="predicted"/>
<dbReference type="EC" id="2.1.1.-" evidence="1"/>
<dbReference type="Gene3D" id="3.40.50.150">
    <property type="entry name" value="Vaccinia Virus protein VP39"/>
    <property type="match status" value="1"/>
</dbReference>
<dbReference type="Proteomes" id="UP001551011">
    <property type="component" value="Unassembled WGS sequence"/>
</dbReference>
<accession>A0ABV3AI86</accession>
<name>A0ABV3AI86_9ACTN</name>
<dbReference type="InterPro" id="IPR029063">
    <property type="entry name" value="SAM-dependent_MTases_sf"/>
</dbReference>
<evidence type="ECO:0000313" key="1">
    <source>
        <dbReference type="EMBL" id="MEU5711668.1"/>
    </source>
</evidence>
<reference evidence="1 2" key="1">
    <citation type="submission" date="2024-06" db="EMBL/GenBank/DDBJ databases">
        <title>The Natural Products Discovery Center: Release of the First 8490 Sequenced Strains for Exploring Actinobacteria Biosynthetic Diversity.</title>
        <authorList>
            <person name="Kalkreuter E."/>
            <person name="Kautsar S.A."/>
            <person name="Yang D."/>
            <person name="Bader C.D."/>
            <person name="Teijaro C.N."/>
            <person name="Fluegel L."/>
            <person name="Davis C.M."/>
            <person name="Simpson J.R."/>
            <person name="Lauterbach L."/>
            <person name="Steele A.D."/>
            <person name="Gui C."/>
            <person name="Meng S."/>
            <person name="Li G."/>
            <person name="Viehrig K."/>
            <person name="Ye F."/>
            <person name="Su P."/>
            <person name="Kiefer A.F."/>
            <person name="Nichols A."/>
            <person name="Cepeda A.J."/>
            <person name="Yan W."/>
            <person name="Fan B."/>
            <person name="Jiang Y."/>
            <person name="Adhikari A."/>
            <person name="Zheng C.-J."/>
            <person name="Schuster L."/>
            <person name="Cowan T.M."/>
            <person name="Smanski M.J."/>
            <person name="Chevrette M.G."/>
            <person name="De Carvalho L.P.S."/>
            <person name="Shen B."/>
        </authorList>
    </citation>
    <scope>NUCLEOTIDE SEQUENCE [LARGE SCALE GENOMIC DNA]</scope>
    <source>
        <strain evidence="1 2">NPDC020594</strain>
    </source>
</reference>